<dbReference type="PROSITE" id="PS52016">
    <property type="entry name" value="TONB_DEPENDENT_REC_3"/>
    <property type="match status" value="1"/>
</dbReference>
<comment type="similarity">
    <text evidence="2 10 11">Belongs to the TonB-dependent receptor family.</text>
</comment>
<dbReference type="GO" id="GO:0038023">
    <property type="term" value="F:signaling receptor activity"/>
    <property type="evidence" value="ECO:0007669"/>
    <property type="project" value="InterPro"/>
</dbReference>
<dbReference type="PANTHER" id="PTHR30069:SF42">
    <property type="entry name" value="FERRIC AEROBACTIN RECEPTOR"/>
    <property type="match status" value="1"/>
</dbReference>
<evidence type="ECO:0000313" key="15">
    <source>
        <dbReference type="EMBL" id="WEK40681.1"/>
    </source>
</evidence>
<keyword evidence="3 10" id="KW-0813">Transport</keyword>
<protein>
    <submittedName>
        <fullName evidence="15">TonB-dependent siderophore receptor</fullName>
    </submittedName>
</protein>
<evidence type="ECO:0000256" key="2">
    <source>
        <dbReference type="ARBA" id="ARBA00009810"/>
    </source>
</evidence>
<dbReference type="AlphaFoldDB" id="A0AAJ5X0X4"/>
<dbReference type="GO" id="GO:0009279">
    <property type="term" value="C:cell outer membrane"/>
    <property type="evidence" value="ECO:0007669"/>
    <property type="project" value="UniProtKB-SubCell"/>
</dbReference>
<sequence length="732" mass="78132">MSRKVSLSSALAPLGAVAVLAAPAAALAQAQPGAEGASQDDLGEIVVTANRSTDGLVAPSHPITRLDRETVEAGRAVSDTLSGVLAKAVPGLADSSRTITDYGQSLRGRGALLLVDGVPYNTNRDSARNLISVDPANIQRVEVLRGGSALYGSGATGGIISINTRPAGGPFRAETMVTGITSLSHPSSDGLSGRVQQFVSGAAGGFDFAANAGWQHIGAGFDAKGDRRAPEPSQGDLFDSTVWSLGGKLGRRVGDDGYLQGSLSWYQAHQDTDYAADPAPGRLPAGAAIARPLKGLQLADQNQIESKVATLAYRDRDVFGSDVSVLAYYRDLFTRFTPFDARGVATRGRNVDQVFQNTTVAGGRLTIKTPLGQRTALTWGGDVNHEVSDMPLDVFDPAAYDASGGLVFNRLRTLIYMPELTTRTEGAFAQVQHRLTDRIGVEAGVRYDRAKASFDSFTPLSQSQSAAPFVVQGGAIDFDAWTFNAGTTWEPVDGHELYASFSQGFQLPDIGLQLRNAGAGFSIDNSDLQPVKIDSYEAGWRGRFDQVSASFAAFRTTSDFGDVQSFNNGLILLRTAERINGVEATVDYGAAQDVWRFGGTATYLSGHEKGAAAVRSQDMTGYRIPPLKLTAYVTYAPNAVWDVRLQGLHSAGHDYRLNGVASFGRREVKDYTVVDLIGRYRLSARDQLTVGVENLLNSQYLPVYSQLLRGNTNTSRVPANGATLSVSLKRVW</sequence>
<evidence type="ECO:0000256" key="8">
    <source>
        <dbReference type="ARBA" id="ARBA00023170"/>
    </source>
</evidence>
<organism evidence="15 16">
    <name type="scientific">Candidatus Brevundimonas colombiensis</name>
    <dbReference type="NCBI Taxonomy" id="3121376"/>
    <lineage>
        <taxon>Bacteria</taxon>
        <taxon>Pseudomonadati</taxon>
        <taxon>Pseudomonadota</taxon>
        <taxon>Alphaproteobacteria</taxon>
        <taxon>Caulobacterales</taxon>
        <taxon>Caulobacteraceae</taxon>
        <taxon>Brevundimonas</taxon>
    </lineage>
</organism>
<keyword evidence="9 10" id="KW-0998">Cell outer membrane</keyword>
<evidence type="ECO:0000313" key="16">
    <source>
        <dbReference type="Proteomes" id="UP001213664"/>
    </source>
</evidence>
<evidence type="ECO:0000256" key="9">
    <source>
        <dbReference type="ARBA" id="ARBA00023237"/>
    </source>
</evidence>
<dbReference type="NCBIfam" id="TIGR01783">
    <property type="entry name" value="TonB-siderophor"/>
    <property type="match status" value="1"/>
</dbReference>
<evidence type="ECO:0000256" key="11">
    <source>
        <dbReference type="RuleBase" id="RU003357"/>
    </source>
</evidence>
<evidence type="ECO:0000256" key="1">
    <source>
        <dbReference type="ARBA" id="ARBA00004571"/>
    </source>
</evidence>
<evidence type="ECO:0000256" key="6">
    <source>
        <dbReference type="ARBA" id="ARBA00023077"/>
    </source>
</evidence>
<comment type="subcellular location">
    <subcellularLocation>
        <location evidence="1 10">Cell outer membrane</location>
        <topology evidence="1 10">Multi-pass membrane protein</topology>
    </subcellularLocation>
</comment>
<keyword evidence="8 15" id="KW-0675">Receptor</keyword>
<evidence type="ECO:0000256" key="10">
    <source>
        <dbReference type="PROSITE-ProRule" id="PRU01360"/>
    </source>
</evidence>
<keyword evidence="4 10" id="KW-1134">Transmembrane beta strand</keyword>
<name>A0AAJ5X0X4_9CAUL</name>
<dbReference type="GO" id="GO:0015344">
    <property type="term" value="F:siderophore uptake transmembrane transporter activity"/>
    <property type="evidence" value="ECO:0007669"/>
    <property type="project" value="TreeGrafter"/>
</dbReference>
<dbReference type="CDD" id="cd01347">
    <property type="entry name" value="ligand_gated_channel"/>
    <property type="match status" value="1"/>
</dbReference>
<evidence type="ECO:0000256" key="12">
    <source>
        <dbReference type="SAM" id="SignalP"/>
    </source>
</evidence>
<evidence type="ECO:0000256" key="7">
    <source>
        <dbReference type="ARBA" id="ARBA00023136"/>
    </source>
</evidence>
<gene>
    <name evidence="15" type="ORF">P0Y50_03465</name>
</gene>
<keyword evidence="12" id="KW-0732">Signal</keyword>
<dbReference type="Proteomes" id="UP001213664">
    <property type="component" value="Chromosome"/>
</dbReference>
<accession>A0AAJ5X0X4</accession>
<dbReference type="Pfam" id="PF00593">
    <property type="entry name" value="TonB_dep_Rec_b-barrel"/>
    <property type="match status" value="1"/>
</dbReference>
<feature type="signal peptide" evidence="12">
    <location>
        <begin position="1"/>
        <end position="28"/>
    </location>
</feature>
<feature type="domain" description="TonB-dependent receptor-like beta-barrel" evidence="13">
    <location>
        <begin position="252"/>
        <end position="695"/>
    </location>
</feature>
<dbReference type="InterPro" id="IPR010105">
    <property type="entry name" value="TonB_sidphr_rcpt"/>
</dbReference>
<evidence type="ECO:0000256" key="4">
    <source>
        <dbReference type="ARBA" id="ARBA00022452"/>
    </source>
</evidence>
<dbReference type="GO" id="GO:0044718">
    <property type="term" value="P:siderophore transmembrane transport"/>
    <property type="evidence" value="ECO:0007669"/>
    <property type="project" value="TreeGrafter"/>
</dbReference>
<dbReference type="Pfam" id="PF07715">
    <property type="entry name" value="Plug"/>
    <property type="match status" value="1"/>
</dbReference>
<evidence type="ECO:0000256" key="3">
    <source>
        <dbReference type="ARBA" id="ARBA00022448"/>
    </source>
</evidence>
<dbReference type="Gene3D" id="2.40.170.20">
    <property type="entry name" value="TonB-dependent receptor, beta-barrel domain"/>
    <property type="match status" value="1"/>
</dbReference>
<dbReference type="SUPFAM" id="SSF56935">
    <property type="entry name" value="Porins"/>
    <property type="match status" value="1"/>
</dbReference>
<dbReference type="InterPro" id="IPR036942">
    <property type="entry name" value="Beta-barrel_TonB_sf"/>
</dbReference>
<evidence type="ECO:0000259" key="13">
    <source>
        <dbReference type="Pfam" id="PF00593"/>
    </source>
</evidence>
<proteinExistence type="inferred from homology"/>
<dbReference type="EMBL" id="CP119326">
    <property type="protein sequence ID" value="WEK40681.1"/>
    <property type="molecule type" value="Genomic_DNA"/>
</dbReference>
<evidence type="ECO:0000256" key="5">
    <source>
        <dbReference type="ARBA" id="ARBA00022692"/>
    </source>
</evidence>
<feature type="domain" description="TonB-dependent receptor plug" evidence="14">
    <location>
        <begin position="62"/>
        <end position="159"/>
    </location>
</feature>
<feature type="chain" id="PRO_5042494581" evidence="12">
    <location>
        <begin position="29"/>
        <end position="732"/>
    </location>
</feature>
<dbReference type="PANTHER" id="PTHR30069">
    <property type="entry name" value="TONB-DEPENDENT OUTER MEMBRANE RECEPTOR"/>
    <property type="match status" value="1"/>
</dbReference>
<keyword evidence="5 10" id="KW-0812">Transmembrane</keyword>
<dbReference type="InterPro" id="IPR000531">
    <property type="entry name" value="Beta-barrel_TonB"/>
</dbReference>
<reference evidence="15" key="1">
    <citation type="submission" date="2023-03" db="EMBL/GenBank/DDBJ databases">
        <title>Andean soil-derived lignocellulolytic bacterial consortium as a source of novel taxa and putative plastic-active enzymes.</title>
        <authorList>
            <person name="Diaz-Garcia L."/>
            <person name="Chuvochina M."/>
            <person name="Feuerriegel G."/>
            <person name="Bunk B."/>
            <person name="Sproer C."/>
            <person name="Streit W.R."/>
            <person name="Rodriguez L.M."/>
            <person name="Overmann J."/>
            <person name="Jimenez D.J."/>
        </authorList>
    </citation>
    <scope>NUCLEOTIDE SEQUENCE</scope>
    <source>
        <strain evidence="15">MAG 833</strain>
    </source>
</reference>
<keyword evidence="6 11" id="KW-0798">TonB box</keyword>
<dbReference type="InterPro" id="IPR039426">
    <property type="entry name" value="TonB-dep_rcpt-like"/>
</dbReference>
<dbReference type="InterPro" id="IPR012910">
    <property type="entry name" value="Plug_dom"/>
</dbReference>
<evidence type="ECO:0000259" key="14">
    <source>
        <dbReference type="Pfam" id="PF07715"/>
    </source>
</evidence>
<dbReference type="InterPro" id="IPR037066">
    <property type="entry name" value="Plug_dom_sf"/>
</dbReference>
<keyword evidence="7 10" id="KW-0472">Membrane</keyword>
<dbReference type="Gene3D" id="2.170.130.10">
    <property type="entry name" value="TonB-dependent receptor, plug domain"/>
    <property type="match status" value="1"/>
</dbReference>